<organism evidence="1 2">
    <name type="scientific">Trifolium medium</name>
    <dbReference type="NCBI Taxonomy" id="97028"/>
    <lineage>
        <taxon>Eukaryota</taxon>
        <taxon>Viridiplantae</taxon>
        <taxon>Streptophyta</taxon>
        <taxon>Embryophyta</taxon>
        <taxon>Tracheophyta</taxon>
        <taxon>Spermatophyta</taxon>
        <taxon>Magnoliopsida</taxon>
        <taxon>eudicotyledons</taxon>
        <taxon>Gunneridae</taxon>
        <taxon>Pentapetalae</taxon>
        <taxon>rosids</taxon>
        <taxon>fabids</taxon>
        <taxon>Fabales</taxon>
        <taxon>Fabaceae</taxon>
        <taxon>Papilionoideae</taxon>
        <taxon>50 kb inversion clade</taxon>
        <taxon>NPAAA clade</taxon>
        <taxon>Hologalegina</taxon>
        <taxon>IRL clade</taxon>
        <taxon>Trifolieae</taxon>
        <taxon>Trifolium</taxon>
    </lineage>
</organism>
<accession>A0A392M2Q9</accession>
<comment type="caution">
    <text evidence="1">The sequence shown here is derived from an EMBL/GenBank/DDBJ whole genome shotgun (WGS) entry which is preliminary data.</text>
</comment>
<evidence type="ECO:0000313" key="2">
    <source>
        <dbReference type="Proteomes" id="UP000265520"/>
    </source>
</evidence>
<keyword evidence="2" id="KW-1185">Reference proteome</keyword>
<evidence type="ECO:0008006" key="3">
    <source>
        <dbReference type="Google" id="ProtNLM"/>
    </source>
</evidence>
<dbReference type="InterPro" id="IPR008547">
    <property type="entry name" value="DUF829_TMEM53"/>
</dbReference>
<reference evidence="1 2" key="1">
    <citation type="journal article" date="2018" name="Front. Plant Sci.">
        <title>Red Clover (Trifolium pratense) and Zigzag Clover (T. medium) - A Picture of Genomic Similarities and Differences.</title>
        <authorList>
            <person name="Dluhosova J."/>
            <person name="Istvanek J."/>
            <person name="Nedelnik J."/>
            <person name="Repkova J."/>
        </authorList>
    </citation>
    <scope>NUCLEOTIDE SEQUENCE [LARGE SCALE GENOMIC DNA]</scope>
    <source>
        <strain evidence="2">cv. 10/8</strain>
        <tissue evidence="1">Leaf</tissue>
    </source>
</reference>
<evidence type="ECO:0000313" key="1">
    <source>
        <dbReference type="EMBL" id="MCH80894.1"/>
    </source>
</evidence>
<protein>
    <recommendedName>
        <fullName evidence="3">Transmembrane protein 53-like</fullName>
    </recommendedName>
</protein>
<name>A0A392M2Q9_9FABA</name>
<dbReference type="PANTHER" id="PTHR12265">
    <property type="entry name" value="TRANSMEMBRANE PROTEIN 53"/>
    <property type="match status" value="1"/>
</dbReference>
<dbReference type="SUPFAM" id="SSF53474">
    <property type="entry name" value="alpha/beta-Hydrolases"/>
    <property type="match status" value="1"/>
</dbReference>
<gene>
    <name evidence="1" type="ORF">A2U01_0001670</name>
</gene>
<dbReference type="Pfam" id="PF05705">
    <property type="entry name" value="DUF829"/>
    <property type="match status" value="1"/>
</dbReference>
<sequence length="292" mass="32985">MAQDDYQLVKDCISGYIYDSSPVDFTSDMGVRFLLHPSVLKVSHPPRFASWIANGIASGLDSLFLNRFESQRAEYWRTLYSTTSMQVPYLIFCSENDDLAPFEVISNFFHRLKDLGGDVKLVKWSSTPHVGHFRHHPDEYEAAITEILGKAVAIYRHKNRIIVEEEKLGIEGTRDEITNRFSELRKAATTSTSFQGFTVAPSENLSPSSMEYYDGKDVGSVTDERKGSFIHLPSRPSINANGVLGQILFDVCVPKTVEDWDVRSNSKNAGLLSGTRRHTPFNPIKCIRRSRL</sequence>
<dbReference type="InterPro" id="IPR029058">
    <property type="entry name" value="AB_hydrolase_fold"/>
</dbReference>
<dbReference type="PANTHER" id="PTHR12265:SF0">
    <property type="entry name" value="EXPRESSED PROTEIN"/>
    <property type="match status" value="1"/>
</dbReference>
<proteinExistence type="predicted"/>
<dbReference type="AlphaFoldDB" id="A0A392M2Q9"/>
<dbReference type="Proteomes" id="UP000265520">
    <property type="component" value="Unassembled WGS sequence"/>
</dbReference>
<dbReference type="Gene3D" id="3.40.50.1820">
    <property type="entry name" value="alpha/beta hydrolase"/>
    <property type="match status" value="1"/>
</dbReference>
<dbReference type="EMBL" id="LXQA010001622">
    <property type="protein sequence ID" value="MCH80894.1"/>
    <property type="molecule type" value="Genomic_DNA"/>
</dbReference>